<keyword evidence="2 5" id="KW-0812">Transmembrane</keyword>
<organism evidence="7 8">
    <name type="scientific">Enemella evansiae</name>
    <dbReference type="NCBI Taxonomy" id="2016499"/>
    <lineage>
        <taxon>Bacteria</taxon>
        <taxon>Bacillati</taxon>
        <taxon>Actinomycetota</taxon>
        <taxon>Actinomycetes</taxon>
        <taxon>Propionibacteriales</taxon>
        <taxon>Propionibacteriaceae</taxon>
        <taxon>Enemella</taxon>
    </lineage>
</organism>
<dbReference type="Gene3D" id="1.20.1250.20">
    <property type="entry name" value="MFS general substrate transporter like domains"/>
    <property type="match status" value="2"/>
</dbReference>
<comment type="subcellular location">
    <subcellularLocation>
        <location evidence="1">Cell membrane</location>
        <topology evidence="1">Multi-pass membrane protein</topology>
    </subcellularLocation>
</comment>
<name>A0A255GGT9_9ACTN</name>
<accession>A0A255GGT9</accession>
<dbReference type="InterPro" id="IPR036259">
    <property type="entry name" value="MFS_trans_sf"/>
</dbReference>
<dbReference type="GO" id="GO:0022857">
    <property type="term" value="F:transmembrane transporter activity"/>
    <property type="evidence" value="ECO:0007669"/>
    <property type="project" value="InterPro"/>
</dbReference>
<evidence type="ECO:0000256" key="5">
    <source>
        <dbReference type="SAM" id="Phobius"/>
    </source>
</evidence>
<evidence type="ECO:0000313" key="8">
    <source>
        <dbReference type="Proteomes" id="UP000215896"/>
    </source>
</evidence>
<feature type="transmembrane region" description="Helical" evidence="5">
    <location>
        <begin position="48"/>
        <end position="68"/>
    </location>
</feature>
<protein>
    <submittedName>
        <fullName evidence="7">MFS transporter</fullName>
    </submittedName>
</protein>
<dbReference type="Pfam" id="PF07690">
    <property type="entry name" value="MFS_1"/>
    <property type="match status" value="1"/>
</dbReference>
<evidence type="ECO:0000256" key="1">
    <source>
        <dbReference type="ARBA" id="ARBA00004651"/>
    </source>
</evidence>
<feature type="transmembrane region" description="Helical" evidence="5">
    <location>
        <begin position="143"/>
        <end position="164"/>
    </location>
</feature>
<keyword evidence="8" id="KW-1185">Reference proteome</keyword>
<feature type="transmembrane region" description="Helical" evidence="5">
    <location>
        <begin position="282"/>
        <end position="301"/>
    </location>
</feature>
<dbReference type="RefSeq" id="WP_094405662.1">
    <property type="nucleotide sequence ID" value="NZ_NMVM01000002.1"/>
</dbReference>
<dbReference type="SUPFAM" id="SSF103473">
    <property type="entry name" value="MFS general substrate transporter"/>
    <property type="match status" value="1"/>
</dbReference>
<dbReference type="CDD" id="cd17393">
    <property type="entry name" value="MFS_MosC_like"/>
    <property type="match status" value="1"/>
</dbReference>
<evidence type="ECO:0000313" key="7">
    <source>
        <dbReference type="EMBL" id="OYO13533.1"/>
    </source>
</evidence>
<dbReference type="GO" id="GO:0005886">
    <property type="term" value="C:plasma membrane"/>
    <property type="evidence" value="ECO:0007669"/>
    <property type="project" value="UniProtKB-SubCell"/>
</dbReference>
<keyword evidence="4 5" id="KW-0472">Membrane</keyword>
<feature type="transmembrane region" description="Helical" evidence="5">
    <location>
        <begin position="75"/>
        <end position="95"/>
    </location>
</feature>
<feature type="domain" description="Major facilitator superfamily (MFS) profile" evidence="6">
    <location>
        <begin position="14"/>
        <end position="389"/>
    </location>
</feature>
<dbReference type="Proteomes" id="UP000215896">
    <property type="component" value="Unassembled WGS sequence"/>
</dbReference>
<dbReference type="PANTHER" id="PTHR23514">
    <property type="entry name" value="BYPASS OF STOP CODON PROTEIN 6"/>
    <property type="match status" value="1"/>
</dbReference>
<dbReference type="InterPro" id="IPR020846">
    <property type="entry name" value="MFS_dom"/>
</dbReference>
<sequence>MSTLTANRLAGRAALGSVILLFLVNGLVIGGYAAALPTLRDRHQMTGWQFPGVLFAAGVFGIISMQIGGRLADRIGARAVALGSLPLLGAGILILCLSPAYPVAIIGAAVLGLGNGALDVAMNAYGVQVEQARHRPVMSRLHAMWSLGNFAGAGLVLLLALIPGLAGAGILPWLGLIAAVSSLVALVLLLRLAPPAAPLSHHDEQTGGRTRIPAAAWLLGLMAIAFGLGEGTAFDWSSVHVTDVAQVSPTTGALGLTTVAGAMFLIRLAGDALVARFGRRTVVRFGGVCAALGYLLVATLTPLPVLVLGWALVGLGMGMIAPQVYAVAGHMGGGRVLAMVVTFGYATFLAGPGVMGGLVQLLGIQHAMFVPAALLTGLLFLAVVMPKEDRDLSR</sequence>
<dbReference type="InterPro" id="IPR011701">
    <property type="entry name" value="MFS"/>
</dbReference>
<keyword evidence="3 5" id="KW-1133">Transmembrane helix</keyword>
<feature type="transmembrane region" description="Helical" evidence="5">
    <location>
        <begin position="170"/>
        <end position="193"/>
    </location>
</feature>
<feature type="transmembrane region" description="Helical" evidence="5">
    <location>
        <begin position="214"/>
        <end position="233"/>
    </location>
</feature>
<evidence type="ECO:0000256" key="2">
    <source>
        <dbReference type="ARBA" id="ARBA00022692"/>
    </source>
</evidence>
<feature type="transmembrane region" description="Helical" evidence="5">
    <location>
        <begin position="253"/>
        <end position="270"/>
    </location>
</feature>
<feature type="transmembrane region" description="Helical" evidence="5">
    <location>
        <begin position="307"/>
        <end position="329"/>
    </location>
</feature>
<feature type="transmembrane region" description="Helical" evidence="5">
    <location>
        <begin position="12"/>
        <end position="36"/>
    </location>
</feature>
<proteinExistence type="predicted"/>
<comment type="caution">
    <text evidence="7">The sequence shown here is derived from an EMBL/GenBank/DDBJ whole genome shotgun (WGS) entry which is preliminary data.</text>
</comment>
<evidence type="ECO:0000256" key="4">
    <source>
        <dbReference type="ARBA" id="ARBA00023136"/>
    </source>
</evidence>
<dbReference type="InterPro" id="IPR051788">
    <property type="entry name" value="MFS_Transporter"/>
</dbReference>
<dbReference type="OrthoDB" id="151222at2"/>
<dbReference type="PANTHER" id="PTHR23514:SF13">
    <property type="entry name" value="INNER MEMBRANE PROTEIN YBJJ"/>
    <property type="match status" value="1"/>
</dbReference>
<dbReference type="AlphaFoldDB" id="A0A255GGT9"/>
<dbReference type="EMBL" id="NMVO01000013">
    <property type="protein sequence ID" value="OYO13533.1"/>
    <property type="molecule type" value="Genomic_DNA"/>
</dbReference>
<feature type="transmembrane region" description="Helical" evidence="5">
    <location>
        <begin position="364"/>
        <end position="384"/>
    </location>
</feature>
<feature type="transmembrane region" description="Helical" evidence="5">
    <location>
        <begin position="101"/>
        <end position="122"/>
    </location>
</feature>
<dbReference type="PROSITE" id="PS50850">
    <property type="entry name" value="MFS"/>
    <property type="match status" value="1"/>
</dbReference>
<reference evidence="7 8" key="1">
    <citation type="submission" date="2017-07" db="EMBL/GenBank/DDBJ databases">
        <title>Draft whole genome sequences of clinical Proprionibacteriaceae strains.</title>
        <authorList>
            <person name="Bernier A.-M."/>
            <person name="Bernard K."/>
            <person name="Domingo M.-C."/>
        </authorList>
    </citation>
    <scope>NUCLEOTIDE SEQUENCE [LARGE SCALE GENOMIC DNA]</scope>
    <source>
        <strain evidence="7 8">NML 030167</strain>
    </source>
</reference>
<feature type="transmembrane region" description="Helical" evidence="5">
    <location>
        <begin position="336"/>
        <end position="358"/>
    </location>
</feature>
<evidence type="ECO:0000256" key="3">
    <source>
        <dbReference type="ARBA" id="ARBA00022989"/>
    </source>
</evidence>
<evidence type="ECO:0000259" key="6">
    <source>
        <dbReference type="PROSITE" id="PS50850"/>
    </source>
</evidence>
<gene>
    <name evidence="7" type="ORF">CGZ94_11230</name>
</gene>